<dbReference type="InterPro" id="IPR006101">
    <property type="entry name" value="Glyco_hydro_2"/>
</dbReference>
<protein>
    <recommendedName>
        <fullName evidence="4 8">Beta-galactosidase</fullName>
        <ecNumber evidence="3 8">3.2.1.23</ecNumber>
    </recommendedName>
    <alternativeName>
        <fullName evidence="7 8">Lactase</fullName>
    </alternativeName>
</protein>
<dbReference type="InterPro" id="IPR023230">
    <property type="entry name" value="Glyco_hydro_2_CS"/>
</dbReference>
<dbReference type="PANTHER" id="PTHR46323:SF2">
    <property type="entry name" value="BETA-GALACTOSIDASE"/>
    <property type="match status" value="1"/>
</dbReference>
<reference evidence="10 11" key="1">
    <citation type="submission" date="2020-08" db="EMBL/GenBank/DDBJ databases">
        <title>The Agave Microbiome: Exploring the role of microbial communities in plant adaptations to desert environments.</title>
        <authorList>
            <person name="Partida-Martinez L.P."/>
        </authorList>
    </citation>
    <scope>NUCLEOTIDE SEQUENCE [LARGE SCALE GENOMIC DNA]</scope>
    <source>
        <strain evidence="10 11">AS2.23</strain>
    </source>
</reference>
<dbReference type="Gene3D" id="2.60.120.260">
    <property type="entry name" value="Galactose-binding domain-like"/>
    <property type="match status" value="1"/>
</dbReference>
<feature type="domain" description="Beta galactosidase small chain/" evidence="9">
    <location>
        <begin position="730"/>
        <end position="964"/>
    </location>
</feature>
<dbReference type="Proteomes" id="UP000533269">
    <property type="component" value="Unassembled WGS sequence"/>
</dbReference>
<evidence type="ECO:0000256" key="1">
    <source>
        <dbReference type="ARBA" id="ARBA00001412"/>
    </source>
</evidence>
<dbReference type="Pfam" id="PF02837">
    <property type="entry name" value="Glyco_hydro_2_N"/>
    <property type="match status" value="1"/>
</dbReference>
<dbReference type="GO" id="GO:0005990">
    <property type="term" value="P:lactose catabolic process"/>
    <property type="evidence" value="ECO:0007669"/>
    <property type="project" value="TreeGrafter"/>
</dbReference>
<comment type="similarity">
    <text evidence="2 8">Belongs to the glycosyl hydrolase 2 family.</text>
</comment>
<sequence>MNDARLPVWADPEHVGRRREPVGTLRRAVPDDGATCLDLDGDWQFQLLPRPTATPGERWVPAPVPGCWTTEPGLWGEVADPPWYTNDQMPWPDLPPTPPVQRNPTGVYRRDVAVPAGWAGQRVVLHVGAAESVLLVRVDGQEVGSSTDSHLAAEFDVTAWAAPGSTVQVELTVVKWSAATFVEDQDQWWHGGITRSVRLFTRPVLHLSDVRTVARADGHLDVDVRVGSDEGRLPAGWRVAVRLAGTDLVFDAAAHARDLHDERVSLYRGRARFGAEFPGITTWTAETPVLHDLAVELRDAAGTLVDSVAQRVGFRTVEVVGPDLLVNGRRIFVRGVNRHDRDPLTGRVVTAAQVREELLTLKRFGFNAVRTSHYPNDPVLYDLTDELGFWVVDEADLESHAWAHELCDDPAYLPAFTQRVARMVRRDRNHPSVIIWSLGNESDYGANHDAVAAWVRRDDPTRPVQYEGAVKDDWNAGHAASDVVCPMYASVGQLVEHVTSAPPTRPVIQCEYSHAMGNSNGSLAEYWQAIESLPGLQGGFVWEFADHGILQRVEDGLPAGRAGAGRFAGGVPAEGFRWAHGGDFGDAPHDGAFCLDGVVLPDGTPKPVVFEHRELSSPVRLSLDGEEVRVRNALDFSDLSHLRAHWRLDATDGTSLTVPAVLPDLAAGESAVVGPPARVLAAGTGERWLQLVVTQARDTAWDPAGAEVSRPAVRLPDVAPAPAPASARPPVPLVVDERGTLLFAGLLARPELTLWREPTDNDVIAGDAAAWRAAGLDVARPVVESVRREDGVAVVVSRLATARGDVVHTQRFSALPGRAGLRCTDTVEVPAGLDDLPRIGLRLSLSGDDEQVRWFGSGPWETYPDRCTAPVGWHELPVAALAVPYARPQENGARVGVRDLRLGIETGLRFGFDEPLVVTLRRARGLELVLDVRHRGLGSASCGPNALEPYRIGPGTRTWSWSVQHGHGPGR</sequence>
<evidence type="ECO:0000256" key="4">
    <source>
        <dbReference type="ARBA" id="ARBA00013303"/>
    </source>
</evidence>
<evidence type="ECO:0000256" key="5">
    <source>
        <dbReference type="ARBA" id="ARBA00022801"/>
    </source>
</evidence>
<comment type="catalytic activity">
    <reaction evidence="1 8">
        <text>Hydrolysis of terminal non-reducing beta-D-galactose residues in beta-D-galactosides.</text>
        <dbReference type="EC" id="3.2.1.23"/>
    </reaction>
</comment>
<dbReference type="SUPFAM" id="SSF49303">
    <property type="entry name" value="beta-Galactosidase/glucuronidase domain"/>
    <property type="match status" value="2"/>
</dbReference>
<dbReference type="Gene3D" id="2.60.40.10">
    <property type="entry name" value="Immunoglobulins"/>
    <property type="match status" value="2"/>
</dbReference>
<comment type="caution">
    <text evidence="10">The sequence shown here is derived from an EMBL/GenBank/DDBJ whole genome shotgun (WGS) entry which is preliminary data.</text>
</comment>
<dbReference type="InterPro" id="IPR011013">
    <property type="entry name" value="Gal_mutarotase_sf_dom"/>
</dbReference>
<evidence type="ECO:0000256" key="8">
    <source>
        <dbReference type="RuleBase" id="RU361154"/>
    </source>
</evidence>
<dbReference type="InterPro" id="IPR006103">
    <property type="entry name" value="Glyco_hydro_2_cat"/>
</dbReference>
<dbReference type="Gene3D" id="3.20.20.80">
    <property type="entry name" value="Glycosidases"/>
    <property type="match status" value="1"/>
</dbReference>
<dbReference type="AlphaFoldDB" id="A0A7W4XWJ3"/>
<dbReference type="EMBL" id="JACHVY010000001">
    <property type="protein sequence ID" value="MBB2901111.1"/>
    <property type="molecule type" value="Genomic_DNA"/>
</dbReference>
<dbReference type="InterPro" id="IPR013783">
    <property type="entry name" value="Ig-like_fold"/>
</dbReference>
<dbReference type="SMART" id="SM01038">
    <property type="entry name" value="Bgal_small_N"/>
    <property type="match status" value="1"/>
</dbReference>
<dbReference type="Gene3D" id="2.70.98.10">
    <property type="match status" value="1"/>
</dbReference>
<dbReference type="InterPro" id="IPR032312">
    <property type="entry name" value="LacZ_4"/>
</dbReference>
<dbReference type="InterPro" id="IPR017853">
    <property type="entry name" value="GH"/>
</dbReference>
<dbReference type="InterPro" id="IPR004199">
    <property type="entry name" value="B-gal_small/dom_5"/>
</dbReference>
<dbReference type="Pfam" id="PF02836">
    <property type="entry name" value="Glyco_hydro_2_C"/>
    <property type="match status" value="1"/>
</dbReference>
<dbReference type="RefSeq" id="WP_221183115.1">
    <property type="nucleotide sequence ID" value="NZ_JACHVY010000001.1"/>
</dbReference>
<dbReference type="InterPro" id="IPR014718">
    <property type="entry name" value="GH-type_carb-bd"/>
</dbReference>
<evidence type="ECO:0000313" key="11">
    <source>
        <dbReference type="Proteomes" id="UP000533269"/>
    </source>
</evidence>
<evidence type="ECO:0000259" key="9">
    <source>
        <dbReference type="SMART" id="SM01038"/>
    </source>
</evidence>
<dbReference type="Pfam" id="PF16353">
    <property type="entry name" value="LacZ_4"/>
    <property type="match status" value="1"/>
</dbReference>
<dbReference type="EC" id="3.2.1.23" evidence="3 8"/>
<dbReference type="GO" id="GO:0009341">
    <property type="term" value="C:beta-galactosidase complex"/>
    <property type="evidence" value="ECO:0007669"/>
    <property type="project" value="InterPro"/>
</dbReference>
<dbReference type="InterPro" id="IPR050347">
    <property type="entry name" value="Bact_Beta-galactosidase"/>
</dbReference>
<dbReference type="SUPFAM" id="SSF49785">
    <property type="entry name" value="Galactose-binding domain-like"/>
    <property type="match status" value="1"/>
</dbReference>
<dbReference type="InterPro" id="IPR008979">
    <property type="entry name" value="Galactose-bd-like_sf"/>
</dbReference>
<evidence type="ECO:0000256" key="6">
    <source>
        <dbReference type="ARBA" id="ARBA00023295"/>
    </source>
</evidence>
<dbReference type="PROSITE" id="PS00608">
    <property type="entry name" value="GLYCOSYL_HYDROL_F2_2"/>
    <property type="match status" value="1"/>
</dbReference>
<dbReference type="Pfam" id="PF02929">
    <property type="entry name" value="Bgal_small_N"/>
    <property type="match status" value="1"/>
</dbReference>
<reference evidence="10 11" key="2">
    <citation type="submission" date="2020-08" db="EMBL/GenBank/DDBJ databases">
        <authorList>
            <person name="Partida-Martinez L."/>
            <person name="Huntemann M."/>
            <person name="Clum A."/>
            <person name="Wang J."/>
            <person name="Palaniappan K."/>
            <person name="Ritter S."/>
            <person name="Chen I.-M."/>
            <person name="Stamatis D."/>
            <person name="Reddy T."/>
            <person name="O'Malley R."/>
            <person name="Daum C."/>
            <person name="Shapiro N."/>
            <person name="Ivanova N."/>
            <person name="Kyrpides N."/>
            <person name="Woyke T."/>
        </authorList>
    </citation>
    <scope>NUCLEOTIDE SEQUENCE [LARGE SCALE GENOMIC DNA]</scope>
    <source>
        <strain evidence="10 11">AS2.23</strain>
    </source>
</reference>
<dbReference type="SUPFAM" id="SSF51445">
    <property type="entry name" value="(Trans)glycosidases"/>
    <property type="match status" value="1"/>
</dbReference>
<proteinExistence type="inferred from homology"/>
<dbReference type="PANTHER" id="PTHR46323">
    <property type="entry name" value="BETA-GALACTOSIDASE"/>
    <property type="match status" value="1"/>
</dbReference>
<keyword evidence="6 8" id="KW-0326">Glycosidase</keyword>
<dbReference type="InterPro" id="IPR036156">
    <property type="entry name" value="Beta-gal/glucu_dom_sf"/>
</dbReference>
<evidence type="ECO:0000256" key="2">
    <source>
        <dbReference type="ARBA" id="ARBA00007401"/>
    </source>
</evidence>
<dbReference type="GO" id="GO:0004565">
    <property type="term" value="F:beta-galactosidase activity"/>
    <property type="evidence" value="ECO:0007669"/>
    <property type="project" value="UniProtKB-EC"/>
</dbReference>
<dbReference type="InterPro" id="IPR006102">
    <property type="entry name" value="Ig-like_GH2"/>
</dbReference>
<dbReference type="SUPFAM" id="SSF74650">
    <property type="entry name" value="Galactose mutarotase-like"/>
    <property type="match status" value="1"/>
</dbReference>
<evidence type="ECO:0000256" key="3">
    <source>
        <dbReference type="ARBA" id="ARBA00012756"/>
    </source>
</evidence>
<dbReference type="InterPro" id="IPR006104">
    <property type="entry name" value="Glyco_hydro_2_N"/>
</dbReference>
<dbReference type="PRINTS" id="PR00132">
    <property type="entry name" value="GLHYDRLASE2"/>
</dbReference>
<dbReference type="InterPro" id="IPR023232">
    <property type="entry name" value="Glyco_hydro_2_AS"/>
</dbReference>
<evidence type="ECO:0000313" key="10">
    <source>
        <dbReference type="EMBL" id="MBB2901111.1"/>
    </source>
</evidence>
<dbReference type="GO" id="GO:0030246">
    <property type="term" value="F:carbohydrate binding"/>
    <property type="evidence" value="ECO:0007669"/>
    <property type="project" value="InterPro"/>
</dbReference>
<name>A0A7W4XWJ3_KINRA</name>
<gene>
    <name evidence="10" type="ORF">FHR75_001899</name>
</gene>
<evidence type="ECO:0000256" key="7">
    <source>
        <dbReference type="ARBA" id="ARBA00032230"/>
    </source>
</evidence>
<accession>A0A7W4XWJ3</accession>
<organism evidence="10 11">
    <name type="scientific">Kineococcus radiotolerans</name>
    <dbReference type="NCBI Taxonomy" id="131568"/>
    <lineage>
        <taxon>Bacteria</taxon>
        <taxon>Bacillati</taxon>
        <taxon>Actinomycetota</taxon>
        <taxon>Actinomycetes</taxon>
        <taxon>Kineosporiales</taxon>
        <taxon>Kineosporiaceae</taxon>
        <taxon>Kineococcus</taxon>
    </lineage>
</organism>
<keyword evidence="5 8" id="KW-0378">Hydrolase</keyword>
<dbReference type="Pfam" id="PF00703">
    <property type="entry name" value="Glyco_hydro_2"/>
    <property type="match status" value="1"/>
</dbReference>
<dbReference type="PROSITE" id="PS00719">
    <property type="entry name" value="GLYCOSYL_HYDROL_F2_1"/>
    <property type="match status" value="1"/>
</dbReference>